<evidence type="ECO:0000256" key="1">
    <source>
        <dbReference type="ARBA" id="ARBA00004141"/>
    </source>
</evidence>
<dbReference type="InterPro" id="IPR045888">
    <property type="entry name" value="Erv"/>
</dbReference>
<evidence type="ECO:0000313" key="9">
    <source>
        <dbReference type="EMBL" id="OHT08982.1"/>
    </source>
</evidence>
<dbReference type="EMBL" id="MLAK01000652">
    <property type="protein sequence ID" value="OHT08982.1"/>
    <property type="molecule type" value="Genomic_DNA"/>
</dbReference>
<dbReference type="Proteomes" id="UP000179807">
    <property type="component" value="Unassembled WGS sequence"/>
</dbReference>
<organism evidence="9 10">
    <name type="scientific">Tritrichomonas foetus</name>
    <dbReference type="NCBI Taxonomy" id="1144522"/>
    <lineage>
        <taxon>Eukaryota</taxon>
        <taxon>Metamonada</taxon>
        <taxon>Parabasalia</taxon>
        <taxon>Tritrichomonadida</taxon>
        <taxon>Tritrichomonadidae</taxon>
        <taxon>Tritrichomonas</taxon>
    </lineage>
</organism>
<dbReference type="GO" id="GO:0016020">
    <property type="term" value="C:membrane"/>
    <property type="evidence" value="ECO:0007669"/>
    <property type="project" value="UniProtKB-SubCell"/>
</dbReference>
<dbReference type="AlphaFoldDB" id="A0A1J4KH55"/>
<keyword evidence="3 6" id="KW-0812">Transmembrane</keyword>
<comment type="caution">
    <text evidence="9">The sequence shown here is derived from an EMBL/GenBank/DDBJ whole genome shotgun (WGS) entry which is preliminary data.</text>
</comment>
<keyword evidence="5 6" id="KW-0472">Membrane</keyword>
<gene>
    <name evidence="9" type="ORF">TRFO_22327</name>
</gene>
<keyword evidence="4 6" id="KW-1133">Transmembrane helix</keyword>
<evidence type="ECO:0000313" key="10">
    <source>
        <dbReference type="Proteomes" id="UP000179807"/>
    </source>
</evidence>
<evidence type="ECO:0000259" key="8">
    <source>
        <dbReference type="Pfam" id="PF13850"/>
    </source>
</evidence>
<dbReference type="OrthoDB" id="270930at2759"/>
<keyword evidence="10" id="KW-1185">Reference proteome</keyword>
<evidence type="ECO:0000256" key="5">
    <source>
        <dbReference type="ARBA" id="ARBA00023136"/>
    </source>
</evidence>
<dbReference type="InterPro" id="IPR039542">
    <property type="entry name" value="Erv_N"/>
</dbReference>
<dbReference type="PANTHER" id="PTHR10984">
    <property type="entry name" value="ENDOPLASMIC RETICULUM-GOLGI INTERMEDIATE COMPARTMENT PROTEIN"/>
    <property type="match status" value="1"/>
</dbReference>
<evidence type="ECO:0000256" key="3">
    <source>
        <dbReference type="ARBA" id="ARBA00022692"/>
    </source>
</evidence>
<comment type="similarity">
    <text evidence="2">Belongs to the ERGIC family.</text>
</comment>
<reference evidence="9" key="1">
    <citation type="submission" date="2016-10" db="EMBL/GenBank/DDBJ databases">
        <authorList>
            <person name="Benchimol M."/>
            <person name="Almeida L.G."/>
            <person name="Vasconcelos A.T."/>
            <person name="Perreira-Neves A."/>
            <person name="Rosa I.A."/>
            <person name="Tasca T."/>
            <person name="Bogo M.R."/>
            <person name="de Souza W."/>
        </authorList>
    </citation>
    <scope>NUCLEOTIDE SEQUENCE [LARGE SCALE GENOMIC DNA]</scope>
    <source>
        <strain evidence="9">K</strain>
    </source>
</reference>
<dbReference type="RefSeq" id="XP_068362118.1">
    <property type="nucleotide sequence ID" value="XM_068502500.1"/>
</dbReference>
<feature type="domain" description="Endoplasmic reticulum vesicle transporter N-terminal" evidence="8">
    <location>
        <begin position="6"/>
        <end position="98"/>
    </location>
</feature>
<dbReference type="GeneID" id="94837204"/>
<evidence type="ECO:0000256" key="6">
    <source>
        <dbReference type="SAM" id="Phobius"/>
    </source>
</evidence>
<dbReference type="Pfam" id="PF07970">
    <property type="entry name" value="COPIIcoated_ERV"/>
    <property type="match status" value="1"/>
</dbReference>
<dbReference type="InterPro" id="IPR012936">
    <property type="entry name" value="Erv_C"/>
</dbReference>
<sequence>MASFFQAIDLFDKVENGEDYRKETKVSVMLSIILTAIGCVLVTFQLIQYFSPEYIRDLSIKTTNRNEAKLVNISLTVQVDLPCFFLHIDSLDSLGYSQLNINTTVSLIRLEPNGRQINRSRYSLENMCQSCYGFLPEGQCCNSCEELMLLATLKKQKPTPENWTQCNNKIPIVKHYSPNEKCLIKGKITVNKVQGLFHIAPGRNVKGIKGHAHDISYRFPHYNLSHKITRLYFGPKIPRTSTPLNNVNVIQRTALPTRYMYNMIVTPIKFYKNGKFIKKSFEYSAMSTSASIRGHGFVPGLFFKYSFTPYTITVTASTPSILQLVSSTCGLLAGMYAVASMIDFLFNKPNEAKEI</sequence>
<feature type="transmembrane region" description="Helical" evidence="6">
    <location>
        <begin position="28"/>
        <end position="50"/>
    </location>
</feature>
<proteinExistence type="inferred from homology"/>
<comment type="subcellular location">
    <subcellularLocation>
        <location evidence="1">Membrane</location>
        <topology evidence="1">Multi-pass membrane protein</topology>
    </subcellularLocation>
</comment>
<name>A0A1J4KH55_9EUKA</name>
<evidence type="ECO:0000256" key="4">
    <source>
        <dbReference type="ARBA" id="ARBA00022989"/>
    </source>
</evidence>
<feature type="domain" description="Endoplasmic reticulum vesicle transporter C-terminal" evidence="7">
    <location>
        <begin position="131"/>
        <end position="343"/>
    </location>
</feature>
<protein>
    <recommendedName>
        <fullName evidence="11">Endoplasmic reticulum-Golgi intermediate compartment protein 3</fullName>
    </recommendedName>
</protein>
<accession>A0A1J4KH55</accession>
<evidence type="ECO:0000259" key="7">
    <source>
        <dbReference type="Pfam" id="PF07970"/>
    </source>
</evidence>
<evidence type="ECO:0000256" key="2">
    <source>
        <dbReference type="ARBA" id="ARBA00005648"/>
    </source>
</evidence>
<dbReference type="VEuPathDB" id="TrichDB:TRFO_22327"/>
<dbReference type="PANTHER" id="PTHR10984:SF25">
    <property type="entry name" value="ENDOPLASMIC RETICULUM-GOLGI INTERMEDIATE COMPARTMENT PROTEIN 3"/>
    <property type="match status" value="1"/>
</dbReference>
<dbReference type="Pfam" id="PF13850">
    <property type="entry name" value="ERGIC_N"/>
    <property type="match status" value="1"/>
</dbReference>
<dbReference type="GO" id="GO:0030134">
    <property type="term" value="C:COPII-coated ER to Golgi transport vesicle"/>
    <property type="evidence" value="ECO:0007669"/>
    <property type="project" value="TreeGrafter"/>
</dbReference>
<dbReference type="GO" id="GO:0005783">
    <property type="term" value="C:endoplasmic reticulum"/>
    <property type="evidence" value="ECO:0007669"/>
    <property type="project" value="TreeGrafter"/>
</dbReference>
<evidence type="ECO:0008006" key="11">
    <source>
        <dbReference type="Google" id="ProtNLM"/>
    </source>
</evidence>